<accession>A0A3N4LDL8</accession>
<dbReference type="OrthoDB" id="5429168at2759"/>
<dbReference type="PANTHER" id="PTHR33266:SF1">
    <property type="entry name" value="F-BOX DOMAIN-CONTAINING PROTEIN"/>
    <property type="match status" value="1"/>
</dbReference>
<dbReference type="PANTHER" id="PTHR33266">
    <property type="entry name" value="CHROMOSOME 15, WHOLE GENOME SHOTGUN SEQUENCE"/>
    <property type="match status" value="1"/>
</dbReference>
<evidence type="ECO:0000256" key="1">
    <source>
        <dbReference type="SAM" id="MobiDB-lite"/>
    </source>
</evidence>
<evidence type="ECO:0000313" key="2">
    <source>
        <dbReference type="EMBL" id="RPB20977.1"/>
    </source>
</evidence>
<keyword evidence="3" id="KW-1185">Reference proteome</keyword>
<dbReference type="Proteomes" id="UP000267821">
    <property type="component" value="Unassembled WGS sequence"/>
</dbReference>
<feature type="compositionally biased region" description="Basic residues" evidence="1">
    <location>
        <begin position="888"/>
        <end position="899"/>
    </location>
</feature>
<feature type="region of interest" description="Disordered" evidence="1">
    <location>
        <begin position="869"/>
        <end position="899"/>
    </location>
</feature>
<dbReference type="EMBL" id="ML121565">
    <property type="protein sequence ID" value="RPB20977.1"/>
    <property type="molecule type" value="Genomic_DNA"/>
</dbReference>
<dbReference type="AlphaFoldDB" id="A0A3N4LDL8"/>
<organism evidence="2 3">
    <name type="scientific">Terfezia boudieri ATCC MYA-4762</name>
    <dbReference type="NCBI Taxonomy" id="1051890"/>
    <lineage>
        <taxon>Eukaryota</taxon>
        <taxon>Fungi</taxon>
        <taxon>Dikarya</taxon>
        <taxon>Ascomycota</taxon>
        <taxon>Pezizomycotina</taxon>
        <taxon>Pezizomycetes</taxon>
        <taxon>Pezizales</taxon>
        <taxon>Pezizaceae</taxon>
        <taxon>Terfezia</taxon>
    </lineage>
</organism>
<sequence>MSSAHELSESDEDDALYKLSQKLKTGLKASPYISADLKKFIRSPQYRSKIYENNCALLRNLGTAYQNKDFQSINSLLIQACTSRQRIKLVEDPRTISGSLRSMQVAWRQPFFGDIHHALLRELDEKEESFSEEETTLKNYAKIVPIVQSSGMGKSKLLDQCSLFRLGIVFTLRLPGQTGFPPGDLEITELLRASAEDSRSQHTTVVAFLSSTIAQVNIQLAKYMNSHAGDTKGFIKEFHDLMQPLEYQETQTPAGEKQSLTPSAVIYTTRSLERVQLCSKIVEETKKLYATFCKDLAWMGILNSKLADFDQMETHHLFIRHLKKPLFKLLENLHAGEPAVQVPALLVFDEVSNLIVGTPASSPYLALRRVLRCLRSFPAWSFFLDTNSSLTNIAPSTSNDLSARVRERKFVRIIPFFSFPINVGMSQCLQEDMASQITKPLAQFATIQHMALLGRPLWRAYSTEACSTIREIVLKKVFNEQFDTANVNHIFALMSYRVCTQPCMSNKEVVGLCEQGVNSHLRVILEMDSDNGLLHTNTPSEPVVSEALAYLLNSGKGAMRVWSDSLHTLVNKLLSPGLIDKGRTGELAMRIHLIIARDRLLAQNISTDTYSFAVQFTLLSFLKILFTKPISDQILSAKARSSQKLAQRTGMSAQDVFQTAYLNFSHFISTESNLTQETMGELLHGLMFHQAALQMRFNGADWDLLIPIYIGDPQGPFNRDYLSAVLIQVKNRVTAKPWVVPEKNYTKLLPHVPILAIIVELGAEKSDFKQLQSKNDNIFLFKVVGNNHETYGILHEHTLELTMNQLLGVKDSRGTDLQKSVSAQVEVFKYSHRWVDCYVGLSGATGARVVEGATSVEEAPILLEGQQLQRPRIRSKRKGIKDDQAQRAKVKKRKINERE</sequence>
<proteinExistence type="predicted"/>
<dbReference type="InParanoid" id="A0A3N4LDL8"/>
<protein>
    <submittedName>
        <fullName evidence="2">Uncharacterized protein</fullName>
    </submittedName>
</protein>
<name>A0A3N4LDL8_9PEZI</name>
<dbReference type="STRING" id="1051890.A0A3N4LDL8"/>
<gene>
    <name evidence="2" type="ORF">L211DRAFT_841133</name>
</gene>
<evidence type="ECO:0000313" key="3">
    <source>
        <dbReference type="Proteomes" id="UP000267821"/>
    </source>
</evidence>
<reference evidence="2 3" key="1">
    <citation type="journal article" date="2018" name="Nat. Ecol. Evol.">
        <title>Pezizomycetes genomes reveal the molecular basis of ectomycorrhizal truffle lifestyle.</title>
        <authorList>
            <person name="Murat C."/>
            <person name="Payen T."/>
            <person name="Noel B."/>
            <person name="Kuo A."/>
            <person name="Morin E."/>
            <person name="Chen J."/>
            <person name="Kohler A."/>
            <person name="Krizsan K."/>
            <person name="Balestrini R."/>
            <person name="Da Silva C."/>
            <person name="Montanini B."/>
            <person name="Hainaut M."/>
            <person name="Levati E."/>
            <person name="Barry K.W."/>
            <person name="Belfiori B."/>
            <person name="Cichocki N."/>
            <person name="Clum A."/>
            <person name="Dockter R.B."/>
            <person name="Fauchery L."/>
            <person name="Guy J."/>
            <person name="Iotti M."/>
            <person name="Le Tacon F."/>
            <person name="Lindquist E.A."/>
            <person name="Lipzen A."/>
            <person name="Malagnac F."/>
            <person name="Mello A."/>
            <person name="Molinier V."/>
            <person name="Miyauchi S."/>
            <person name="Poulain J."/>
            <person name="Riccioni C."/>
            <person name="Rubini A."/>
            <person name="Sitrit Y."/>
            <person name="Splivallo R."/>
            <person name="Traeger S."/>
            <person name="Wang M."/>
            <person name="Zifcakova L."/>
            <person name="Wipf D."/>
            <person name="Zambonelli A."/>
            <person name="Paolocci F."/>
            <person name="Nowrousian M."/>
            <person name="Ottonello S."/>
            <person name="Baldrian P."/>
            <person name="Spatafora J.W."/>
            <person name="Henrissat B."/>
            <person name="Nagy L.G."/>
            <person name="Aury J.M."/>
            <person name="Wincker P."/>
            <person name="Grigoriev I.V."/>
            <person name="Bonfante P."/>
            <person name="Martin F.M."/>
        </authorList>
    </citation>
    <scope>NUCLEOTIDE SEQUENCE [LARGE SCALE GENOMIC DNA]</scope>
    <source>
        <strain evidence="2 3">ATCC MYA-4762</strain>
    </source>
</reference>